<evidence type="ECO:0000259" key="3">
    <source>
        <dbReference type="PROSITE" id="PS51688"/>
    </source>
</evidence>
<dbReference type="RefSeq" id="WP_187563495.1">
    <property type="nucleotide sequence ID" value="NZ_JACGWS010000011.1"/>
</dbReference>
<gene>
    <name evidence="4" type="ORF">H2O64_17430</name>
</gene>
<dbReference type="PROSITE" id="PS51688">
    <property type="entry name" value="ICA"/>
    <property type="match status" value="1"/>
</dbReference>
<reference evidence="4 5" key="1">
    <citation type="submission" date="2020-07" db="EMBL/GenBank/DDBJ databases">
        <title>Description of Kordia aestuariivivens sp. nov., isolated from a tidal flat.</title>
        <authorList>
            <person name="Park S."/>
            <person name="Yoon J.-H."/>
        </authorList>
    </citation>
    <scope>NUCLEOTIDE SEQUENCE [LARGE SCALE GENOMIC DNA]</scope>
    <source>
        <strain evidence="4 5">YSTF-M3</strain>
    </source>
</reference>
<feature type="chain" id="PRO_5046776269" evidence="2">
    <location>
        <begin position="21"/>
        <end position="539"/>
    </location>
</feature>
<comment type="caution">
    <text evidence="4">The sequence shown here is derived from an EMBL/GenBank/DDBJ whole genome shotgun (WGS) entry which is preliminary data.</text>
</comment>
<dbReference type="Pfam" id="PF18962">
    <property type="entry name" value="Por_Secre_tail"/>
    <property type="match status" value="1"/>
</dbReference>
<accession>A0ABR7QD13</accession>
<keyword evidence="1 2" id="KW-0732">Signal</keyword>
<organism evidence="4 5">
    <name type="scientific">Kordia aestuariivivens</name>
    <dbReference type="NCBI Taxonomy" id="2759037"/>
    <lineage>
        <taxon>Bacteria</taxon>
        <taxon>Pseudomonadati</taxon>
        <taxon>Bacteroidota</taxon>
        <taxon>Flavobacteriia</taxon>
        <taxon>Flavobacteriales</taxon>
        <taxon>Flavobacteriaceae</taxon>
        <taxon>Kordia</taxon>
    </lineage>
</organism>
<dbReference type="InterPro" id="IPR030392">
    <property type="entry name" value="S74_ICA"/>
</dbReference>
<evidence type="ECO:0000256" key="2">
    <source>
        <dbReference type="SAM" id="SignalP"/>
    </source>
</evidence>
<feature type="signal peptide" evidence="2">
    <location>
        <begin position="1"/>
        <end position="20"/>
    </location>
</feature>
<dbReference type="EMBL" id="JACGWS010000011">
    <property type="protein sequence ID" value="MBC8756460.1"/>
    <property type="molecule type" value="Genomic_DNA"/>
</dbReference>
<dbReference type="InterPro" id="IPR026444">
    <property type="entry name" value="Secre_tail"/>
</dbReference>
<keyword evidence="5" id="KW-1185">Reference proteome</keyword>
<name>A0ABR7QD13_9FLAO</name>
<dbReference type="NCBIfam" id="TIGR04183">
    <property type="entry name" value="Por_Secre_tail"/>
    <property type="match status" value="1"/>
</dbReference>
<dbReference type="Proteomes" id="UP000619238">
    <property type="component" value="Unassembled WGS sequence"/>
</dbReference>
<evidence type="ECO:0000313" key="5">
    <source>
        <dbReference type="Proteomes" id="UP000619238"/>
    </source>
</evidence>
<evidence type="ECO:0000256" key="1">
    <source>
        <dbReference type="ARBA" id="ARBA00022729"/>
    </source>
</evidence>
<feature type="domain" description="Peptidase S74" evidence="3">
    <location>
        <begin position="339"/>
        <end position="435"/>
    </location>
</feature>
<sequence>MKLKIIFFGFSLLISNLMFAQVPHDINVASNGDAERVARFKVQDEARDFLEITNSTNQTGKFIPSIWAHQQSDNRYVLRNFATTTSAFDTGSIPLMIFRAELRNNINLNAPSGGSFPWGTSASNVVNRPVFAWENGNTQLMTLRANGNLGLGTTTPSARLHTNGAVRFQNLSNGTTATFMLGTDTSGNVREYPVPSGGGSSDADWFKTTGGIPTSINDNIYTNGQVGIGTSSPTAQLHTTGKLRFENLPFARSATYILGTDANGNVQQYSNNFNGVSLRCLLVSPQTPTNRLTKVTSSGDLTCSQVFDNGTNVGVGTVTPTYKLSVNGPVHSMANIFISDKKFKKNIVAIENPLETLLKLNGKKYDWRVGEFDQYDFTDRKQIGFIAQEVKQIIPEIVHVDKSGEHSMNYTALIPVLVEAIKEQQNQIILLENKLSDIEQLSSSTDEGLKLGDRTSFSTNYPNPFNTTTTVDYFILKTVNSAKIIIYDSNGTTINTFKLDERGRKSQLVINKDSLKSGIYFYTLIADNIVMGTKKMIVK</sequence>
<dbReference type="Pfam" id="PF13884">
    <property type="entry name" value="Peptidase_S74"/>
    <property type="match status" value="1"/>
</dbReference>
<protein>
    <submittedName>
        <fullName evidence="4">Tail fiber domain-containing protein</fullName>
    </submittedName>
</protein>
<proteinExistence type="predicted"/>
<evidence type="ECO:0000313" key="4">
    <source>
        <dbReference type="EMBL" id="MBC8756460.1"/>
    </source>
</evidence>